<dbReference type="InterPro" id="IPR026893">
    <property type="entry name" value="Tyr/Ser_Pase_IphP-type"/>
</dbReference>
<dbReference type="PROSITE" id="PS50056">
    <property type="entry name" value="TYR_PHOSPHATASE_2"/>
    <property type="match status" value="1"/>
</dbReference>
<dbReference type="InterPro" id="IPR029021">
    <property type="entry name" value="Prot-tyrosine_phosphatase-like"/>
</dbReference>
<dbReference type="CDD" id="cd14529">
    <property type="entry name" value="TpbA-like"/>
    <property type="match status" value="1"/>
</dbReference>
<evidence type="ECO:0000313" key="3">
    <source>
        <dbReference type="EMBL" id="GLI36887.1"/>
    </source>
</evidence>
<dbReference type="AlphaFoldDB" id="A0A9W6FY06"/>
<reference evidence="3" key="1">
    <citation type="submission" date="2022-12" db="EMBL/GenBank/DDBJ databases">
        <title>Reference genome sequencing for broad-spectrum identification of bacterial and archaeal isolates by mass spectrometry.</title>
        <authorList>
            <person name="Sekiguchi Y."/>
            <person name="Tourlousse D.M."/>
        </authorList>
    </citation>
    <scope>NUCLEOTIDE SEQUENCE</scope>
    <source>
        <strain evidence="3">H2</strain>
    </source>
</reference>
<dbReference type="Gene3D" id="3.90.190.10">
    <property type="entry name" value="Protein tyrosine phosphatase superfamily"/>
    <property type="match status" value="1"/>
</dbReference>
<dbReference type="EMBL" id="BSDS01000001">
    <property type="protein sequence ID" value="GLI36887.1"/>
    <property type="molecule type" value="Genomic_DNA"/>
</dbReference>
<accession>A0A9W6FY06</accession>
<evidence type="ECO:0000256" key="1">
    <source>
        <dbReference type="ARBA" id="ARBA00009580"/>
    </source>
</evidence>
<dbReference type="PANTHER" id="PTHR31126:SF72">
    <property type="entry name" value="DUAL SPECIFICITY PROTEIN PHOSPHATASE TPBA"/>
    <property type="match status" value="1"/>
</dbReference>
<dbReference type="InterPro" id="IPR016130">
    <property type="entry name" value="Tyr_Pase_AS"/>
</dbReference>
<organism evidence="3 4">
    <name type="scientific">Geobacter hydrogenophilus</name>
    <dbReference type="NCBI Taxonomy" id="40983"/>
    <lineage>
        <taxon>Bacteria</taxon>
        <taxon>Pseudomonadati</taxon>
        <taxon>Thermodesulfobacteriota</taxon>
        <taxon>Desulfuromonadia</taxon>
        <taxon>Geobacterales</taxon>
        <taxon>Geobacteraceae</taxon>
        <taxon>Geobacter</taxon>
    </lineage>
</organism>
<proteinExistence type="inferred from homology"/>
<dbReference type="InterPro" id="IPR000387">
    <property type="entry name" value="Tyr_Pase_dom"/>
</dbReference>
<protein>
    <recommendedName>
        <fullName evidence="2">Tyrosine specific protein phosphatases domain-containing protein</fullName>
    </recommendedName>
</protein>
<name>A0A9W6FY06_9BACT</name>
<dbReference type="PANTHER" id="PTHR31126">
    <property type="entry name" value="TYROSINE-PROTEIN PHOSPHATASE"/>
    <property type="match status" value="1"/>
</dbReference>
<dbReference type="SUPFAM" id="SSF52799">
    <property type="entry name" value="(Phosphotyrosine protein) phosphatases II"/>
    <property type="match status" value="1"/>
</dbReference>
<evidence type="ECO:0000259" key="2">
    <source>
        <dbReference type="PROSITE" id="PS50056"/>
    </source>
</evidence>
<dbReference type="PROSITE" id="PS00383">
    <property type="entry name" value="TYR_PHOSPHATASE_1"/>
    <property type="match status" value="1"/>
</dbReference>
<keyword evidence="4" id="KW-1185">Reference proteome</keyword>
<evidence type="ECO:0000313" key="4">
    <source>
        <dbReference type="Proteomes" id="UP001144352"/>
    </source>
</evidence>
<dbReference type="GO" id="GO:0004721">
    <property type="term" value="F:phosphoprotein phosphatase activity"/>
    <property type="evidence" value="ECO:0007669"/>
    <property type="project" value="InterPro"/>
</dbReference>
<sequence length="162" mass="18212">MAGKDNFHIVTNGEAYRSAQMNGDELRRAIDSYRIKSIINLRGKEEGKWYTEETKISAENHVKHYDLALSADREPTREEMRSLMEIFRSAPRPVLIHCQAGADRSGLVAALWKVIVNKESKGEAGKQLSIMFGHLPVGPAAAMDRFFEGWQPELTKEAIPNA</sequence>
<gene>
    <name evidence="3" type="ORF">GHYDROH2_03880</name>
</gene>
<feature type="domain" description="Tyrosine specific protein phosphatases" evidence="2">
    <location>
        <begin position="74"/>
        <end position="111"/>
    </location>
</feature>
<dbReference type="Pfam" id="PF13350">
    <property type="entry name" value="Y_phosphatase3"/>
    <property type="match status" value="1"/>
</dbReference>
<dbReference type="Proteomes" id="UP001144352">
    <property type="component" value="Unassembled WGS sequence"/>
</dbReference>
<comment type="similarity">
    <text evidence="1">Belongs to the protein-tyrosine phosphatase family.</text>
</comment>
<comment type="caution">
    <text evidence="3">The sequence shown here is derived from an EMBL/GenBank/DDBJ whole genome shotgun (WGS) entry which is preliminary data.</text>
</comment>